<feature type="compositionally biased region" description="Polar residues" evidence="4">
    <location>
        <begin position="653"/>
        <end position="663"/>
    </location>
</feature>
<proteinExistence type="predicted"/>
<evidence type="ECO:0000259" key="6">
    <source>
        <dbReference type="Pfam" id="PF07732"/>
    </source>
</evidence>
<feature type="transmembrane region" description="Helical" evidence="5">
    <location>
        <begin position="342"/>
        <end position="363"/>
    </location>
</feature>
<comment type="caution">
    <text evidence="7">The sequence shown here is derived from an EMBL/GenBank/DDBJ whole genome shotgun (WGS) entry which is preliminary data.</text>
</comment>
<protein>
    <submittedName>
        <fullName evidence="7">Nitrite reductase (NO-forming)</fullName>
        <ecNumber evidence="7">1.7.2.1</ecNumber>
    </submittedName>
</protein>
<feature type="transmembrane region" description="Helical" evidence="5">
    <location>
        <begin position="34"/>
        <end position="51"/>
    </location>
</feature>
<evidence type="ECO:0000313" key="7">
    <source>
        <dbReference type="EMBL" id="MBB3023033.1"/>
    </source>
</evidence>
<keyword evidence="3" id="KW-0186">Copper</keyword>
<keyword evidence="5" id="KW-0472">Membrane</keyword>
<dbReference type="EMBL" id="JACHWP010000002">
    <property type="protein sequence ID" value="MBB3023033.1"/>
    <property type="molecule type" value="Genomic_DNA"/>
</dbReference>
<dbReference type="Proteomes" id="UP000568050">
    <property type="component" value="Unassembled WGS sequence"/>
</dbReference>
<accession>A0A839QRD7</accession>
<dbReference type="PANTHER" id="PTHR11709">
    <property type="entry name" value="MULTI-COPPER OXIDASE"/>
    <property type="match status" value="1"/>
</dbReference>
<feature type="region of interest" description="Disordered" evidence="4">
    <location>
        <begin position="1"/>
        <end position="26"/>
    </location>
</feature>
<dbReference type="SUPFAM" id="SSF49503">
    <property type="entry name" value="Cupredoxins"/>
    <property type="match status" value="3"/>
</dbReference>
<dbReference type="AlphaFoldDB" id="A0A839QRD7"/>
<feature type="transmembrane region" description="Helical" evidence="5">
    <location>
        <begin position="384"/>
        <end position="402"/>
    </location>
</feature>
<feature type="compositionally biased region" description="Polar residues" evidence="4">
    <location>
        <begin position="1"/>
        <end position="14"/>
    </location>
</feature>
<keyword evidence="2 7" id="KW-0560">Oxidoreductase</keyword>
<dbReference type="GO" id="GO:0050421">
    <property type="term" value="F:nitrite reductase (NO-forming) activity"/>
    <property type="evidence" value="ECO:0007669"/>
    <property type="project" value="UniProtKB-EC"/>
</dbReference>
<feature type="region of interest" description="Disordered" evidence="4">
    <location>
        <begin position="648"/>
        <end position="679"/>
    </location>
</feature>
<feature type="transmembrane region" description="Helical" evidence="5">
    <location>
        <begin position="196"/>
        <end position="216"/>
    </location>
</feature>
<evidence type="ECO:0000256" key="1">
    <source>
        <dbReference type="ARBA" id="ARBA00022723"/>
    </source>
</evidence>
<evidence type="ECO:0000256" key="5">
    <source>
        <dbReference type="SAM" id="Phobius"/>
    </source>
</evidence>
<feature type="region of interest" description="Disordered" evidence="4">
    <location>
        <begin position="467"/>
        <end position="499"/>
    </location>
</feature>
<keyword evidence="1" id="KW-0479">Metal-binding</keyword>
<dbReference type="InterPro" id="IPR008972">
    <property type="entry name" value="Cupredoxin"/>
</dbReference>
<dbReference type="Gene3D" id="2.60.40.420">
    <property type="entry name" value="Cupredoxins - blue copper proteins"/>
    <property type="match status" value="3"/>
</dbReference>
<feature type="transmembrane region" description="Helical" evidence="5">
    <location>
        <begin position="123"/>
        <end position="141"/>
    </location>
</feature>
<feature type="compositionally biased region" description="Low complexity" evidence="4">
    <location>
        <begin position="527"/>
        <end position="538"/>
    </location>
</feature>
<dbReference type="EC" id="1.7.2.1" evidence="7"/>
<reference evidence="7 8" key="1">
    <citation type="submission" date="2020-08" db="EMBL/GenBank/DDBJ databases">
        <title>Sequencing the genomes of 1000 actinobacteria strains.</title>
        <authorList>
            <person name="Klenk H.-P."/>
        </authorList>
    </citation>
    <scope>NUCLEOTIDE SEQUENCE [LARGE SCALE GENOMIC DNA]</scope>
    <source>
        <strain evidence="7 8">DSM 23040</strain>
    </source>
</reference>
<feature type="transmembrane region" description="Helical" evidence="5">
    <location>
        <begin position="57"/>
        <end position="79"/>
    </location>
</feature>
<keyword evidence="8" id="KW-1185">Reference proteome</keyword>
<dbReference type="GO" id="GO:0005507">
    <property type="term" value="F:copper ion binding"/>
    <property type="evidence" value="ECO:0007669"/>
    <property type="project" value="InterPro"/>
</dbReference>
<feature type="transmembrane region" description="Helical" evidence="5">
    <location>
        <begin position="432"/>
        <end position="449"/>
    </location>
</feature>
<evidence type="ECO:0000256" key="3">
    <source>
        <dbReference type="ARBA" id="ARBA00023008"/>
    </source>
</evidence>
<dbReference type="Pfam" id="PF07732">
    <property type="entry name" value="Cu-oxidase_3"/>
    <property type="match status" value="1"/>
</dbReference>
<name>A0A839QRD7_9MICO</name>
<dbReference type="PANTHER" id="PTHR11709:SF394">
    <property type="entry name" value="FI03373P-RELATED"/>
    <property type="match status" value="1"/>
</dbReference>
<evidence type="ECO:0000256" key="4">
    <source>
        <dbReference type="SAM" id="MobiDB-lite"/>
    </source>
</evidence>
<evidence type="ECO:0000256" key="2">
    <source>
        <dbReference type="ARBA" id="ARBA00023002"/>
    </source>
</evidence>
<dbReference type="InterPro" id="IPR011707">
    <property type="entry name" value="Cu-oxidase-like_N"/>
</dbReference>
<feature type="transmembrane region" description="Helical" evidence="5">
    <location>
        <begin position="153"/>
        <end position="176"/>
    </location>
</feature>
<sequence length="975" mass="102728">MASARTPSLDTQPSTPGPRPKRRASWHRQASRPIIWWMAALLISVGVHPVIPQYRWLLVHMVTLGLVTTSVMLWGQHFAEALLKTRLAEETRPTQVRRLWIHTGMIAVTMIGMVAGLPVVTVLGAVGVSATVLWWAGFLIQQIRAAVAPRFAFVIRTYATAAMLLPIGAALGAVLAFSPGEPWQGRLLLAHQLVNILGFLGLTACATLFTLWPTILRTRMRLERAQRTSAMLIVMLVGLLIAVGGALMNNVLMGAAGLVLYLVGFLVIASELARLAVQSARQKHAAEVPLFPALSMGAGIVWFAGTLVALLVMWISHTGAPVGEAAASPLNFSLLASTVKALTVPFVVGFGLQLLLGAMSFLMPTIMGGGPRAVQAGLAEMSRLAVFRVVALNLAIALFALSESDALLPRALFLGLTFGTGAPEQFGSVSRILVSLLALLVLASFIVLMKRMVRASVRERLQQRADLGMPAAPPTQTGQLAQAGRPAETARPTDSAATNLNRRHLTGAVLAVASVLGLSAMGRAADPAATGSAASGSGSSPGAGTGDGTAAVLPTGRTTSVTVRAKDTMRFDPDRITVPAGDELVITVINDDPTQIHDLVLDTGAASGRISAGQRATLKAGVIDRSITGWCSIVGHRSMGMELQIVADGAPSGTESSSDSRTAGHSHHGAEPGDAGADPLARVTADFGEVPSVTARDPRMPEPVGPALEITAGEKELEIAPGVMMQAMPFNGTVMGPVIRADLGQEIAVTVTNRGAMEHSMDFHAGTVSPSVYMQGIKPGASLHYPLTTDHAGIWLYHCSTMPMTHHLSGGMFGAVIVPPRGIAAADREYVLVQSDHYLSPTEKSGTGAHAISADKIHAERPDFTVFNGHATQYVHEPLTAKVGERIRIWVLAAGPTRSLSFHVVGAVFDTVFKEGEYLLRPDNPNGGGAQALDLSSAQGGFVEMVFREPGTYTAVNHAFADMERGARALITVTQ</sequence>
<dbReference type="CDD" id="cd04208">
    <property type="entry name" value="CuRO_2_CuNIR"/>
    <property type="match status" value="1"/>
</dbReference>
<organism evidence="7 8">
    <name type="scientific">Helcobacillus massiliensis</name>
    <dbReference type="NCBI Taxonomy" id="521392"/>
    <lineage>
        <taxon>Bacteria</taxon>
        <taxon>Bacillati</taxon>
        <taxon>Actinomycetota</taxon>
        <taxon>Actinomycetes</taxon>
        <taxon>Micrococcales</taxon>
        <taxon>Dermabacteraceae</taxon>
        <taxon>Helcobacillus</taxon>
    </lineage>
</organism>
<feature type="domain" description="Plastocyanin-like" evidence="6">
    <location>
        <begin position="715"/>
        <end position="821"/>
    </location>
</feature>
<feature type="transmembrane region" description="Helical" evidence="5">
    <location>
        <begin position="289"/>
        <end position="315"/>
    </location>
</feature>
<dbReference type="InterPro" id="IPR045087">
    <property type="entry name" value="Cu-oxidase_fam"/>
</dbReference>
<feature type="transmembrane region" description="Helical" evidence="5">
    <location>
        <begin position="254"/>
        <end position="277"/>
    </location>
</feature>
<gene>
    <name evidence="7" type="ORF">FHX50_001316</name>
</gene>
<keyword evidence="5" id="KW-0812">Transmembrane</keyword>
<feature type="transmembrane region" description="Helical" evidence="5">
    <location>
        <begin position="228"/>
        <end position="248"/>
    </location>
</feature>
<feature type="region of interest" description="Disordered" evidence="4">
    <location>
        <begin position="527"/>
        <end position="557"/>
    </location>
</feature>
<dbReference type="RefSeq" id="WP_183375795.1">
    <property type="nucleotide sequence ID" value="NZ_CBCSFZ010000001.1"/>
</dbReference>
<keyword evidence="5" id="KW-1133">Transmembrane helix</keyword>
<evidence type="ECO:0000313" key="8">
    <source>
        <dbReference type="Proteomes" id="UP000568050"/>
    </source>
</evidence>
<feature type="transmembrane region" description="Helical" evidence="5">
    <location>
        <begin position="99"/>
        <end position="117"/>
    </location>
</feature>